<organism evidence="2 3">
    <name type="scientific">Desulfosarcina widdelii</name>
    <dbReference type="NCBI Taxonomy" id="947919"/>
    <lineage>
        <taxon>Bacteria</taxon>
        <taxon>Pseudomonadati</taxon>
        <taxon>Thermodesulfobacteriota</taxon>
        <taxon>Desulfobacteria</taxon>
        <taxon>Desulfobacterales</taxon>
        <taxon>Desulfosarcinaceae</taxon>
        <taxon>Desulfosarcina</taxon>
    </lineage>
</organism>
<protein>
    <submittedName>
        <fullName evidence="2">Cytotoxic translational repressor of toxin-antitoxin stability system</fullName>
    </submittedName>
</protein>
<dbReference type="RefSeq" id="WP_231715548.1">
    <property type="nucleotide sequence ID" value="NZ_AP021875.1"/>
</dbReference>
<evidence type="ECO:0000256" key="1">
    <source>
        <dbReference type="ARBA" id="ARBA00022649"/>
    </source>
</evidence>
<proteinExistence type="predicted"/>
<dbReference type="InterPro" id="IPR007712">
    <property type="entry name" value="RelE/ParE_toxin"/>
</dbReference>
<dbReference type="AlphaFoldDB" id="A0A5K7Z9U1"/>
<dbReference type="EMBL" id="AP021875">
    <property type="protein sequence ID" value="BBO77485.1"/>
    <property type="molecule type" value="Genomic_DNA"/>
</dbReference>
<dbReference type="Pfam" id="PF05016">
    <property type="entry name" value="ParE_toxin"/>
    <property type="match status" value="1"/>
</dbReference>
<dbReference type="Proteomes" id="UP000427769">
    <property type="component" value="Chromosome"/>
</dbReference>
<dbReference type="Gene3D" id="3.30.2310.20">
    <property type="entry name" value="RelE-like"/>
    <property type="match status" value="1"/>
</dbReference>
<dbReference type="KEGG" id="dwd:DSCW_49020"/>
<dbReference type="InterPro" id="IPR035093">
    <property type="entry name" value="RelE/ParE_toxin_dom_sf"/>
</dbReference>
<sequence>MKALRQLRKIKNKRQQAKIYDAVDGLKDFPNCPNVKKLKNRSEYRLRIGSWRVLFTETLEIISIEEVRKRNERTYSE</sequence>
<accession>A0A5K7Z9U1</accession>
<keyword evidence="1" id="KW-1277">Toxin-antitoxin system</keyword>
<gene>
    <name evidence="2" type="ORF">DSCW_49020</name>
</gene>
<reference evidence="2 3" key="1">
    <citation type="submission" date="2019-11" db="EMBL/GenBank/DDBJ databases">
        <title>Comparative genomics of hydrocarbon-degrading Desulfosarcina strains.</title>
        <authorList>
            <person name="Watanabe M."/>
            <person name="Kojima H."/>
            <person name="Fukui M."/>
        </authorList>
    </citation>
    <scope>NUCLEOTIDE SEQUENCE [LARGE SCALE GENOMIC DNA]</scope>
    <source>
        <strain evidence="2 3">PP31</strain>
    </source>
</reference>
<evidence type="ECO:0000313" key="2">
    <source>
        <dbReference type="EMBL" id="BBO77485.1"/>
    </source>
</evidence>
<evidence type="ECO:0000313" key="3">
    <source>
        <dbReference type="Proteomes" id="UP000427769"/>
    </source>
</evidence>
<keyword evidence="3" id="KW-1185">Reference proteome</keyword>
<name>A0A5K7Z9U1_9BACT</name>
<dbReference type="SUPFAM" id="SSF143011">
    <property type="entry name" value="RelE-like"/>
    <property type="match status" value="1"/>
</dbReference>